<gene>
    <name evidence="1" type="ORF">NIES2135_66040</name>
</gene>
<reference evidence="1 2" key="1">
    <citation type="submission" date="2017-06" db="EMBL/GenBank/DDBJ databases">
        <title>Genome sequencing of cyanobaciteial culture collection at National Institute for Environmental Studies (NIES).</title>
        <authorList>
            <person name="Hirose Y."/>
            <person name="Shimura Y."/>
            <person name="Fujisawa T."/>
            <person name="Nakamura Y."/>
            <person name="Kawachi M."/>
        </authorList>
    </citation>
    <scope>NUCLEOTIDE SEQUENCE [LARGE SCALE GENOMIC DNA]</scope>
    <source>
        <strain evidence="1 2">NIES-2135</strain>
        <plasmid evidence="2">Plasmid Plasmid2 dna</plasmid>
    </source>
</reference>
<name>A0A1Z4JSQ3_LEPBY</name>
<protein>
    <submittedName>
        <fullName evidence="1">Uncharacterized protein</fullName>
    </submittedName>
</protein>
<dbReference type="AlphaFoldDB" id="A0A1Z4JSQ3"/>
<accession>A0A1Z4JSQ3</accession>
<geneLocation type="plasmid" evidence="1">
    <name>plasmid2</name>
</geneLocation>
<dbReference type="EMBL" id="AP018205">
    <property type="protein sequence ID" value="BAY59727.1"/>
    <property type="molecule type" value="Genomic_DNA"/>
</dbReference>
<keyword evidence="2" id="KW-1185">Reference proteome</keyword>
<evidence type="ECO:0000313" key="2">
    <source>
        <dbReference type="Proteomes" id="UP000217895"/>
    </source>
</evidence>
<organism evidence="1 2">
    <name type="scientific">Leptolyngbya boryana NIES-2135</name>
    <dbReference type="NCBI Taxonomy" id="1973484"/>
    <lineage>
        <taxon>Bacteria</taxon>
        <taxon>Bacillati</taxon>
        <taxon>Cyanobacteriota</taxon>
        <taxon>Cyanophyceae</taxon>
        <taxon>Leptolyngbyales</taxon>
        <taxon>Leptolyngbyaceae</taxon>
        <taxon>Leptolyngbya group</taxon>
        <taxon>Leptolyngbya</taxon>
    </lineage>
</organism>
<evidence type="ECO:0000313" key="1">
    <source>
        <dbReference type="EMBL" id="BAY59727.1"/>
    </source>
</evidence>
<dbReference type="Proteomes" id="UP000217895">
    <property type="component" value="Plasmid Plasmid2 dna"/>
</dbReference>
<proteinExistence type="predicted"/>
<keyword evidence="1" id="KW-0614">Plasmid</keyword>
<sequence length="144" mass="16286">MEVDVLESILRNTLGNAAPVDFKDRIQAAISAADVDENLREESEDELAEHFRRVRKYVGKECQVRARQQVRANPETWQRGKDRAAFVLQHIRSTLPVALQNKIRATIAKNLGSLTSEQLQTVRLPTEIASLLDELAQLSHPPKH</sequence>